<keyword evidence="2 4" id="KW-0456">Lyase</keyword>
<protein>
    <submittedName>
        <fullName evidence="4">Poly(Beta-D-mannuronate) lyase</fullName>
        <ecNumber evidence="4">4.2.2.3</ecNumber>
    </submittedName>
</protein>
<evidence type="ECO:0000313" key="4">
    <source>
        <dbReference type="EMBL" id="MBB5062441.1"/>
    </source>
</evidence>
<dbReference type="EMBL" id="JACHIO010000003">
    <property type="protein sequence ID" value="MBB5062441.1"/>
    <property type="molecule type" value="Genomic_DNA"/>
</dbReference>
<dbReference type="Pfam" id="PF05426">
    <property type="entry name" value="Alginate_lyase"/>
    <property type="match status" value="1"/>
</dbReference>
<dbReference type="GO" id="GO:0045135">
    <property type="term" value="F:poly(beta-D-mannuronate) lyase activity"/>
    <property type="evidence" value="ECO:0007669"/>
    <property type="project" value="UniProtKB-EC"/>
</dbReference>
<dbReference type="AlphaFoldDB" id="A0A7W7ZNI3"/>
<accession>A0A7W7ZNI3</accession>
<reference evidence="4 5" key="1">
    <citation type="submission" date="2020-08" db="EMBL/GenBank/DDBJ databases">
        <title>Genomic Encyclopedia of Type Strains, Phase IV (KMG-V): Genome sequencing to study the core and pangenomes of soil and plant-associated prokaryotes.</title>
        <authorList>
            <person name="Whitman W."/>
        </authorList>
    </citation>
    <scope>NUCLEOTIDE SEQUENCE [LARGE SCALE GENOMIC DNA]</scope>
    <source>
        <strain evidence="4 5">X5P3</strain>
    </source>
</reference>
<dbReference type="InterPro" id="IPR008397">
    <property type="entry name" value="Alginate_lyase_dom"/>
</dbReference>
<dbReference type="RefSeq" id="WP_184252925.1">
    <property type="nucleotide sequence ID" value="NZ_JACHIO010000003.1"/>
</dbReference>
<name>A0A7W7ZNI3_9BACT</name>
<evidence type="ECO:0000256" key="1">
    <source>
        <dbReference type="ARBA" id="ARBA00022729"/>
    </source>
</evidence>
<evidence type="ECO:0000259" key="3">
    <source>
        <dbReference type="Pfam" id="PF05426"/>
    </source>
</evidence>
<sequence>MKSPIRLPFRADGPFLCRYAALATLGLAVTPALLAAPLRSPWDGKPVAATGSAYPCPALPHLTPDLVTDGFYRLDDPTHSIIDPVRQEAYRKSSGKVKEVGMAIVRAADDYRTSGSRQAAQCATSRIVTMAQDGSLSGKMSSSQAYYVQGWVVGAIAIAYLKVRETGDATPEQNAVIAKWLHRVGGETRDWYDGHTKKDGGKGNNHLYWAGVELAAIGVAADNQSDFNWAMATYDNGVDQIRPDGTLPLEMARGSKALHYHLYALAPLVLLAEFGEANHLDLYTHAKGAIHRLADVSVAGLHDPALFEKATGVKQEVPTVVTGDQIGWAPPYVRRFPNAELTRLIQAAPSLSVYYLGGLPPA</sequence>
<proteinExistence type="predicted"/>
<dbReference type="InterPro" id="IPR008929">
    <property type="entry name" value="Chondroitin_lyas"/>
</dbReference>
<dbReference type="Gene3D" id="1.50.10.100">
    <property type="entry name" value="Chondroitin AC/alginate lyase"/>
    <property type="match status" value="1"/>
</dbReference>
<keyword evidence="1" id="KW-0732">Signal</keyword>
<dbReference type="Proteomes" id="UP000584867">
    <property type="component" value="Unassembled WGS sequence"/>
</dbReference>
<dbReference type="SUPFAM" id="SSF48230">
    <property type="entry name" value="Chondroitin AC/alginate lyase"/>
    <property type="match status" value="1"/>
</dbReference>
<organism evidence="4 5">
    <name type="scientific">Granulicella mallensis</name>
    <dbReference type="NCBI Taxonomy" id="940614"/>
    <lineage>
        <taxon>Bacteria</taxon>
        <taxon>Pseudomonadati</taxon>
        <taxon>Acidobacteriota</taxon>
        <taxon>Terriglobia</taxon>
        <taxon>Terriglobales</taxon>
        <taxon>Acidobacteriaceae</taxon>
        <taxon>Granulicella</taxon>
    </lineage>
</organism>
<feature type="domain" description="Alginate lyase" evidence="3">
    <location>
        <begin position="73"/>
        <end position="305"/>
    </location>
</feature>
<evidence type="ECO:0000256" key="2">
    <source>
        <dbReference type="ARBA" id="ARBA00023239"/>
    </source>
</evidence>
<dbReference type="GO" id="GO:0042597">
    <property type="term" value="C:periplasmic space"/>
    <property type="evidence" value="ECO:0007669"/>
    <property type="project" value="InterPro"/>
</dbReference>
<dbReference type="EC" id="4.2.2.3" evidence="4"/>
<evidence type="ECO:0000313" key="5">
    <source>
        <dbReference type="Proteomes" id="UP000584867"/>
    </source>
</evidence>
<gene>
    <name evidence="4" type="ORF">HDF15_000771</name>
</gene>
<comment type="caution">
    <text evidence="4">The sequence shown here is derived from an EMBL/GenBank/DDBJ whole genome shotgun (WGS) entry which is preliminary data.</text>
</comment>